<proteinExistence type="predicted"/>
<dbReference type="PANTHER" id="PTHR33987:SF1">
    <property type="entry name" value="CALCINEURIN-LIKE METALLO-PHOSPHOESTERASE SUPERFAMILY PROTEIN"/>
    <property type="match status" value="1"/>
</dbReference>
<keyword evidence="1" id="KW-0732">Signal</keyword>
<dbReference type="eggNOG" id="COG3540">
    <property type="taxonomic scope" value="Bacteria"/>
</dbReference>
<feature type="signal peptide" evidence="1">
    <location>
        <begin position="1"/>
        <end position="22"/>
    </location>
</feature>
<feature type="domain" description="PhoD-like phosphatase metallophosphatase" evidence="2">
    <location>
        <begin position="134"/>
        <end position="380"/>
    </location>
</feature>
<dbReference type="EMBL" id="AAWS01000004">
    <property type="protein sequence ID" value="EAY31110.1"/>
    <property type="molecule type" value="Genomic_DNA"/>
</dbReference>
<dbReference type="Pfam" id="PF09423">
    <property type="entry name" value="PhoD"/>
    <property type="match status" value="1"/>
</dbReference>
<evidence type="ECO:0000259" key="2">
    <source>
        <dbReference type="Pfam" id="PF09423"/>
    </source>
</evidence>
<dbReference type="SUPFAM" id="SSF56300">
    <property type="entry name" value="Metallo-dependent phosphatases"/>
    <property type="match status" value="1"/>
</dbReference>
<feature type="chain" id="PRO_5002642129" evidence="1">
    <location>
        <begin position="23"/>
        <end position="449"/>
    </location>
</feature>
<name>A1ZF08_MICM2</name>
<evidence type="ECO:0000313" key="4">
    <source>
        <dbReference type="Proteomes" id="UP000004095"/>
    </source>
</evidence>
<dbReference type="CDD" id="cd07389">
    <property type="entry name" value="MPP_PhoD"/>
    <property type="match status" value="1"/>
</dbReference>
<dbReference type="AlphaFoldDB" id="A1ZF08"/>
<protein>
    <submittedName>
        <fullName evidence="3">Phosphodiesterase/alkaline phosphatase D</fullName>
    </submittedName>
</protein>
<dbReference type="InterPro" id="IPR038607">
    <property type="entry name" value="PhoD-like_sf"/>
</dbReference>
<organism evidence="3 4">
    <name type="scientific">Microscilla marina ATCC 23134</name>
    <dbReference type="NCBI Taxonomy" id="313606"/>
    <lineage>
        <taxon>Bacteria</taxon>
        <taxon>Pseudomonadati</taxon>
        <taxon>Bacteroidota</taxon>
        <taxon>Cytophagia</taxon>
        <taxon>Cytophagales</taxon>
        <taxon>Microscillaceae</taxon>
        <taxon>Microscilla</taxon>
    </lineage>
</organism>
<dbReference type="Proteomes" id="UP000004095">
    <property type="component" value="Unassembled WGS sequence"/>
</dbReference>
<keyword evidence="4" id="KW-1185">Reference proteome</keyword>
<dbReference type="Gene3D" id="3.60.21.70">
    <property type="entry name" value="PhoD-like phosphatase"/>
    <property type="match status" value="1"/>
</dbReference>
<dbReference type="PANTHER" id="PTHR33987">
    <property type="entry name" value="CALCINEURIN-LIKE METALLO-PHOSPHOESTERASE SUPERFAMILY PROTEIN"/>
    <property type="match status" value="1"/>
</dbReference>
<dbReference type="OrthoDB" id="9763616at2"/>
<dbReference type="RefSeq" id="WP_002694258.1">
    <property type="nucleotide sequence ID" value="NZ_AAWS01000004.1"/>
</dbReference>
<evidence type="ECO:0000313" key="3">
    <source>
        <dbReference type="EMBL" id="EAY31110.1"/>
    </source>
</evidence>
<gene>
    <name evidence="3" type="ORF">M23134_07518</name>
</gene>
<accession>A1ZF08</accession>
<sequence>MTVIKQFCWLCLFVLSTSTLVAQSKLLQSGPMVGYSTMKEVLLWVQTKKAAKVHFKYWKEGKPQSKMSTAVVLTNARTGFVAKVVAEVSQGKKYVYELYINNRLIPRPYPLKFQSQTLWQYRTDPPPFKFVFGSCAYVNEPEVDRPGKSYGGDFHIFKTILDQKPDFMVWGGDNVYLREVDWNSRMGIMQRYTHTRSLPELQPLWGSVHHFATWDDHDFGPDNSDGSFWNKELTTEAFKLFWGNPNYGVAGGISGTFTWNDVQFFLMDNRYFRTSSNPQLQKPQMLGDRQLQWLIEALKYSRASFKFVVVGSQVLNNTDFSKAYWAENYSKYKVEQQKLINAIKEANVRGVVFLTGDRHHTELSKLEQNTHYPLYDVTISPFTAGASGKRGEGEKNSLRVPNTYVGVRNFAVMEVKGPRRNRVLTMKVLDSKGKEMWKYEIKARDLRKK</sequence>
<dbReference type="InterPro" id="IPR018946">
    <property type="entry name" value="PhoD-like_MPP"/>
</dbReference>
<reference evidence="3 4" key="1">
    <citation type="submission" date="2007-01" db="EMBL/GenBank/DDBJ databases">
        <authorList>
            <person name="Haygood M."/>
            <person name="Podell S."/>
            <person name="Anderson C."/>
            <person name="Hopkinson B."/>
            <person name="Roe K."/>
            <person name="Barbeau K."/>
            <person name="Gaasterland T."/>
            <person name="Ferriera S."/>
            <person name="Johnson J."/>
            <person name="Kravitz S."/>
            <person name="Beeson K."/>
            <person name="Sutton G."/>
            <person name="Rogers Y.-H."/>
            <person name="Friedman R."/>
            <person name="Frazier M."/>
            <person name="Venter J.C."/>
        </authorList>
    </citation>
    <scope>NUCLEOTIDE SEQUENCE [LARGE SCALE GENOMIC DNA]</scope>
    <source>
        <strain evidence="3 4">ATCC 23134</strain>
    </source>
</reference>
<dbReference type="InterPro" id="IPR029052">
    <property type="entry name" value="Metallo-depent_PP-like"/>
</dbReference>
<evidence type="ECO:0000256" key="1">
    <source>
        <dbReference type="SAM" id="SignalP"/>
    </source>
</evidence>
<comment type="caution">
    <text evidence="3">The sequence shown here is derived from an EMBL/GenBank/DDBJ whole genome shotgun (WGS) entry which is preliminary data.</text>
</comment>